<evidence type="ECO:0000313" key="1">
    <source>
        <dbReference type="EMBL" id="QUY37618.1"/>
    </source>
</evidence>
<dbReference type="PROSITE" id="PS51257">
    <property type="entry name" value="PROKAR_LIPOPROTEIN"/>
    <property type="match status" value="1"/>
</dbReference>
<dbReference type="AlphaFoldDB" id="A0AAX1MJ46"/>
<reference evidence="1" key="1">
    <citation type="submission" date="2020-07" db="EMBL/GenBank/DDBJ databases">
        <title>Acinetobacter junii strain YR7 chromosome and plasmid pNDM-YR7.</title>
        <authorList>
            <person name="Tang B."/>
        </authorList>
    </citation>
    <scope>NUCLEOTIDE SEQUENCE</scope>
    <source>
        <strain evidence="1">YR7</strain>
    </source>
</reference>
<dbReference type="RefSeq" id="WP_212639306.1">
    <property type="nucleotide sequence ID" value="NZ_CP059558.1"/>
</dbReference>
<accession>A0AAX1MJ46</accession>
<organism evidence="1 2">
    <name type="scientific">Acinetobacter junii</name>
    <dbReference type="NCBI Taxonomy" id="40215"/>
    <lineage>
        <taxon>Bacteria</taxon>
        <taxon>Pseudomonadati</taxon>
        <taxon>Pseudomonadota</taxon>
        <taxon>Gammaproteobacteria</taxon>
        <taxon>Moraxellales</taxon>
        <taxon>Moraxellaceae</taxon>
        <taxon>Acinetobacter</taxon>
    </lineage>
</organism>
<evidence type="ECO:0000313" key="2">
    <source>
        <dbReference type="Proteomes" id="UP000679388"/>
    </source>
</evidence>
<sequence>MRLYYLIGSLLLVAGCQDASNNKTNVDSTEKAEAIQETQPVNDTDDQYSADGLTRYENEQGAEEIETPQIPEEAPVRIDLQLNPAWAEYGLGMIDVQSTTDQVVIEKVILNRGQCSAIDNSIKMPVTLSFGHTYRGYINNCNLDKIIEIQINTNLGNWTFKR</sequence>
<gene>
    <name evidence="1" type="ORF">H2677_05425</name>
</gene>
<name>A0AAX1MJ46_ACIJU</name>
<evidence type="ECO:0008006" key="3">
    <source>
        <dbReference type="Google" id="ProtNLM"/>
    </source>
</evidence>
<dbReference type="GeneID" id="70091949"/>
<protein>
    <recommendedName>
        <fullName evidence="3">Lipoprotein</fullName>
    </recommendedName>
</protein>
<dbReference type="Proteomes" id="UP000679388">
    <property type="component" value="Chromosome"/>
</dbReference>
<proteinExistence type="predicted"/>
<dbReference type="EMBL" id="CP059558">
    <property type="protein sequence ID" value="QUY37618.1"/>
    <property type="molecule type" value="Genomic_DNA"/>
</dbReference>